<protein>
    <submittedName>
        <fullName evidence="1">Uncharacterized protein</fullName>
    </submittedName>
</protein>
<proteinExistence type="predicted"/>
<reference evidence="1" key="1">
    <citation type="submission" date="2023-05" db="EMBL/GenBank/DDBJ databases">
        <authorList>
            <consortium name="ELIXIR-Norway"/>
        </authorList>
    </citation>
    <scope>NUCLEOTIDE SEQUENCE</scope>
</reference>
<organism evidence="1 2">
    <name type="scientific">Rangifer tarandus platyrhynchus</name>
    <name type="common">Svalbard reindeer</name>
    <dbReference type="NCBI Taxonomy" id="3082113"/>
    <lineage>
        <taxon>Eukaryota</taxon>
        <taxon>Metazoa</taxon>
        <taxon>Chordata</taxon>
        <taxon>Craniata</taxon>
        <taxon>Vertebrata</taxon>
        <taxon>Euteleostomi</taxon>
        <taxon>Mammalia</taxon>
        <taxon>Eutheria</taxon>
        <taxon>Laurasiatheria</taxon>
        <taxon>Artiodactyla</taxon>
        <taxon>Ruminantia</taxon>
        <taxon>Pecora</taxon>
        <taxon>Cervidae</taxon>
        <taxon>Odocoileinae</taxon>
        <taxon>Rangifer</taxon>
    </lineage>
</organism>
<evidence type="ECO:0000313" key="2">
    <source>
        <dbReference type="Proteomes" id="UP001162501"/>
    </source>
</evidence>
<name>A0ACB0DWQ2_RANTA</name>
<sequence>MRYRKLAQRLFPARSQRDGGWRPVTPAQGSVQMALRPPSASPIHTCPRRHELPHLSGTESGSGRARGCPHTPPLRLDVTCAEGVRAPGSVAQWIAHWTSRQTETFKGCGFESHQSRFSFDKRGKSSEGDKHITYRVQRPSPTLGRVPSHFAVMASGLSPLGVLLPESSTIALMWLQSICHSTCGS</sequence>
<accession>A0ACB0DWQ2</accession>
<evidence type="ECO:0000313" key="1">
    <source>
        <dbReference type="EMBL" id="CAI9692526.1"/>
    </source>
</evidence>
<dbReference type="Proteomes" id="UP001162501">
    <property type="component" value="Chromosome 10"/>
</dbReference>
<dbReference type="EMBL" id="OX596094">
    <property type="protein sequence ID" value="CAI9692526.1"/>
    <property type="molecule type" value="Genomic_DNA"/>
</dbReference>
<gene>
    <name evidence="1" type="ORF">MRATA1EN3_LOCUS3739</name>
</gene>